<gene>
    <name evidence="3" type="primary">LOC101675701</name>
</gene>
<evidence type="ECO:0000256" key="1">
    <source>
        <dbReference type="SAM" id="MobiDB-lite"/>
    </source>
</evidence>
<sequence length="319" mass="32696">MPCGCSFNTGRDPTEAGRAPGLRGEAGVQHWGQALLQVLSGYGGRWGLRPRLETVLAEPEALGRGEQVGGGRRTLRARPGVSVLCGAQGFTGGLASLLGCGSPRAAPTAACIFISRTAVPRAMTLPGQLRVPRRGAGLTAAFPVEADDRLGIQGLLDPEVAQGPTGSRAMTSFLGKPGRPLGTLRTGSPQVWTRHPTGPRASEAPLVRKSRIRFQPGTTFSLGPHTHGLFGGSLASVEGPELPQGPPWGAQEGVSGGGRQEGGSKPWAQEGLEGPGLGGQAAWPSAMSLAFPGALSSPQEGLCPNLIITPSLAPAASYF</sequence>
<dbReference type="Proteomes" id="UP000000715">
    <property type="component" value="Unplaced"/>
</dbReference>
<keyword evidence="2" id="KW-1185">Reference proteome</keyword>
<feature type="region of interest" description="Disordered" evidence="1">
    <location>
        <begin position="172"/>
        <end position="202"/>
    </location>
</feature>
<dbReference type="RefSeq" id="XP_044924752.1">
    <property type="nucleotide sequence ID" value="XM_045068817.1"/>
</dbReference>
<dbReference type="AlphaFoldDB" id="A0A8U0RKB4"/>
<feature type="region of interest" description="Disordered" evidence="1">
    <location>
        <begin position="234"/>
        <end position="280"/>
    </location>
</feature>
<evidence type="ECO:0000313" key="3">
    <source>
        <dbReference type="RefSeq" id="XP_044924752.1"/>
    </source>
</evidence>
<proteinExistence type="predicted"/>
<name>A0A8U0RKB4_MUSPF</name>
<dbReference type="GeneID" id="101675701"/>
<protein>
    <submittedName>
        <fullName evidence="3">Collagen alpha-2(I) chain-like isoform X1</fullName>
    </submittedName>
</protein>
<organism evidence="2 3">
    <name type="scientific">Mustela putorius furo</name>
    <name type="common">European domestic ferret</name>
    <name type="synonym">Mustela furo</name>
    <dbReference type="NCBI Taxonomy" id="9669"/>
    <lineage>
        <taxon>Eukaryota</taxon>
        <taxon>Metazoa</taxon>
        <taxon>Chordata</taxon>
        <taxon>Craniata</taxon>
        <taxon>Vertebrata</taxon>
        <taxon>Euteleostomi</taxon>
        <taxon>Mammalia</taxon>
        <taxon>Eutheria</taxon>
        <taxon>Laurasiatheria</taxon>
        <taxon>Carnivora</taxon>
        <taxon>Caniformia</taxon>
        <taxon>Musteloidea</taxon>
        <taxon>Mustelidae</taxon>
        <taxon>Mustelinae</taxon>
        <taxon>Mustela</taxon>
    </lineage>
</organism>
<accession>A0A8U0RKB4</accession>
<feature type="region of interest" description="Disordered" evidence="1">
    <location>
        <begin position="1"/>
        <end position="21"/>
    </location>
</feature>
<evidence type="ECO:0000313" key="2">
    <source>
        <dbReference type="Proteomes" id="UP000000715"/>
    </source>
</evidence>
<feature type="compositionally biased region" description="Polar residues" evidence="1">
    <location>
        <begin position="1"/>
        <end position="11"/>
    </location>
</feature>
<reference evidence="3" key="1">
    <citation type="submission" date="2025-08" db="UniProtKB">
        <authorList>
            <consortium name="RefSeq"/>
        </authorList>
    </citation>
    <scope>IDENTIFICATION</scope>
    <source>
        <tissue evidence="3">Brain</tissue>
    </source>
</reference>